<organism evidence="1 2">
    <name type="scientific">Anopheles maculatus</name>
    <dbReference type="NCBI Taxonomy" id="74869"/>
    <lineage>
        <taxon>Eukaryota</taxon>
        <taxon>Metazoa</taxon>
        <taxon>Ecdysozoa</taxon>
        <taxon>Arthropoda</taxon>
        <taxon>Hexapoda</taxon>
        <taxon>Insecta</taxon>
        <taxon>Pterygota</taxon>
        <taxon>Neoptera</taxon>
        <taxon>Endopterygota</taxon>
        <taxon>Diptera</taxon>
        <taxon>Nematocera</taxon>
        <taxon>Culicoidea</taxon>
        <taxon>Culicidae</taxon>
        <taxon>Anophelinae</taxon>
        <taxon>Anopheles</taxon>
        <taxon>Anopheles maculatus group</taxon>
    </lineage>
</organism>
<dbReference type="EnsemblMetazoa" id="AMAM019357-RA">
    <property type="protein sequence ID" value="AMAM019357-PA"/>
    <property type="gene ID" value="AMAM019357"/>
</dbReference>
<reference evidence="1" key="2">
    <citation type="submission" date="2020-05" db="UniProtKB">
        <authorList>
            <consortium name="EnsemblMetazoa"/>
        </authorList>
    </citation>
    <scope>IDENTIFICATION</scope>
    <source>
        <strain evidence="1">maculatus3</strain>
    </source>
</reference>
<evidence type="ECO:0000313" key="2">
    <source>
        <dbReference type="Proteomes" id="UP000075901"/>
    </source>
</evidence>
<dbReference type="Proteomes" id="UP000075901">
    <property type="component" value="Unassembled WGS sequence"/>
</dbReference>
<reference evidence="2" key="1">
    <citation type="submission" date="2013-09" db="EMBL/GenBank/DDBJ databases">
        <title>The Genome Sequence of Anopheles maculatus species B.</title>
        <authorList>
            <consortium name="The Broad Institute Genomics Platform"/>
            <person name="Neafsey D.E."/>
            <person name="Besansky N."/>
            <person name="Howell P."/>
            <person name="Walton C."/>
            <person name="Young S.K."/>
            <person name="Zeng Q."/>
            <person name="Gargeya S."/>
            <person name="Fitzgerald M."/>
            <person name="Haas B."/>
            <person name="Abouelleil A."/>
            <person name="Allen A.W."/>
            <person name="Alvarado L."/>
            <person name="Arachchi H.M."/>
            <person name="Berlin A.M."/>
            <person name="Chapman S.B."/>
            <person name="Gainer-Dewar J."/>
            <person name="Goldberg J."/>
            <person name="Griggs A."/>
            <person name="Gujja S."/>
            <person name="Hansen M."/>
            <person name="Howarth C."/>
            <person name="Imamovic A."/>
            <person name="Ireland A."/>
            <person name="Larimer J."/>
            <person name="McCowan C."/>
            <person name="Murphy C."/>
            <person name="Pearson M."/>
            <person name="Poon T.W."/>
            <person name="Priest M."/>
            <person name="Roberts A."/>
            <person name="Saif S."/>
            <person name="Shea T."/>
            <person name="Sisk P."/>
            <person name="Sykes S."/>
            <person name="Wortman J."/>
            <person name="Nusbaum C."/>
            <person name="Birren B."/>
        </authorList>
    </citation>
    <scope>NUCLEOTIDE SEQUENCE [LARGE SCALE GENOMIC DNA]</scope>
    <source>
        <strain evidence="2">maculatus3</strain>
    </source>
</reference>
<protein>
    <submittedName>
        <fullName evidence="1">Uncharacterized protein</fullName>
    </submittedName>
</protein>
<keyword evidence="2" id="KW-1185">Reference proteome</keyword>
<proteinExistence type="predicted"/>
<name>A0A182T4B1_9DIPT</name>
<dbReference type="VEuPathDB" id="VectorBase:AMAM019357"/>
<accession>A0A182T4B1</accession>
<dbReference type="AlphaFoldDB" id="A0A182T4B1"/>
<sequence length="149" mass="17012">MAKAGRDGKSSNWQSLVHQVLANLQIGYLQLCWPCCLGSNRPATRQDRDRNPDPELPTTSRAIFPLNPARRQSRLLRRTLTQQAYPNPYYRTRAKKPLNNDHHNIPCCGCVRVPYTEHLSPSIKARVIRYHTANGFASFNFNPIAWATV</sequence>
<evidence type="ECO:0000313" key="1">
    <source>
        <dbReference type="EnsemblMetazoa" id="AMAM019357-PA"/>
    </source>
</evidence>